<protein>
    <submittedName>
        <fullName evidence="1">Uncharacterized protein</fullName>
    </submittedName>
</protein>
<accession>A0A2P2IW50</accession>
<name>A0A2P2IW50_RHIMU</name>
<proteinExistence type="predicted"/>
<evidence type="ECO:0000313" key="1">
    <source>
        <dbReference type="EMBL" id="MBW85439.1"/>
    </source>
</evidence>
<sequence length="15" mass="1931">MIYESRERKRETFSV</sequence>
<reference evidence="1" key="1">
    <citation type="submission" date="2018-02" db="EMBL/GenBank/DDBJ databases">
        <title>Rhizophora mucronata_Transcriptome.</title>
        <authorList>
            <person name="Meera S.P."/>
            <person name="Sreeshan A."/>
            <person name="Augustine A."/>
        </authorList>
    </citation>
    <scope>NUCLEOTIDE SEQUENCE</scope>
    <source>
        <tissue evidence="1">Leaf</tissue>
    </source>
</reference>
<organism evidence="1">
    <name type="scientific">Rhizophora mucronata</name>
    <name type="common">Asiatic mangrove</name>
    <dbReference type="NCBI Taxonomy" id="61149"/>
    <lineage>
        <taxon>Eukaryota</taxon>
        <taxon>Viridiplantae</taxon>
        <taxon>Streptophyta</taxon>
        <taxon>Embryophyta</taxon>
        <taxon>Tracheophyta</taxon>
        <taxon>Spermatophyta</taxon>
        <taxon>Magnoliopsida</taxon>
        <taxon>eudicotyledons</taxon>
        <taxon>Gunneridae</taxon>
        <taxon>Pentapetalae</taxon>
        <taxon>rosids</taxon>
        <taxon>fabids</taxon>
        <taxon>Malpighiales</taxon>
        <taxon>Rhizophoraceae</taxon>
        <taxon>Rhizophora</taxon>
    </lineage>
</organism>
<dbReference type="EMBL" id="GGEC01004956">
    <property type="protein sequence ID" value="MBW85439.1"/>
    <property type="molecule type" value="Transcribed_RNA"/>
</dbReference>